<proteinExistence type="predicted"/>
<evidence type="ECO:0000313" key="2">
    <source>
        <dbReference type="Proteomes" id="UP000236286"/>
    </source>
</evidence>
<name>A0A2J7TE64_METSI</name>
<comment type="caution">
    <text evidence="1">The sequence shown here is derived from an EMBL/GenBank/DDBJ whole genome shotgun (WGS) entry which is preliminary data.</text>
</comment>
<organism evidence="1 2">
    <name type="scientific">Methylocella silvestris</name>
    <dbReference type="NCBI Taxonomy" id="199596"/>
    <lineage>
        <taxon>Bacteria</taxon>
        <taxon>Pseudomonadati</taxon>
        <taxon>Pseudomonadota</taxon>
        <taxon>Alphaproteobacteria</taxon>
        <taxon>Hyphomicrobiales</taxon>
        <taxon>Beijerinckiaceae</taxon>
        <taxon>Methylocella</taxon>
    </lineage>
</organism>
<gene>
    <name evidence="1" type="ORF">CR492_15535</name>
</gene>
<evidence type="ECO:0000313" key="1">
    <source>
        <dbReference type="EMBL" id="PNG25055.1"/>
    </source>
</evidence>
<protein>
    <submittedName>
        <fullName evidence="1">Uncharacterized protein</fullName>
    </submittedName>
</protein>
<sequence>MRRPLFPLKQGCGGLEGAPIAVAAFSAADKIVTLAAMQSRLPENQGILALRPDEQPGVIVRVALAF</sequence>
<accession>A0A2J7TE64</accession>
<dbReference type="AlphaFoldDB" id="A0A2J7TE64"/>
<dbReference type="EMBL" id="PDZR01000020">
    <property type="protein sequence ID" value="PNG25055.1"/>
    <property type="molecule type" value="Genomic_DNA"/>
</dbReference>
<dbReference type="Proteomes" id="UP000236286">
    <property type="component" value="Unassembled WGS sequence"/>
</dbReference>
<reference evidence="1 2" key="1">
    <citation type="submission" date="2017-10" db="EMBL/GenBank/DDBJ databases">
        <title>Genome announcement of Methylocella silvestris TVC from permafrost.</title>
        <authorList>
            <person name="Wang J."/>
            <person name="Geng K."/>
            <person name="Ul-Haque F."/>
            <person name="Crombie A.T."/>
            <person name="Street L.E."/>
            <person name="Wookey P.A."/>
            <person name="Murrell J.C."/>
            <person name="Pratscher J."/>
        </authorList>
    </citation>
    <scope>NUCLEOTIDE SEQUENCE [LARGE SCALE GENOMIC DNA]</scope>
    <source>
        <strain evidence="1 2">TVC</strain>
    </source>
</reference>